<feature type="domain" description="ATP synthase F1 complex delta/epsilon subunit N-terminal" evidence="8">
    <location>
        <begin position="1"/>
        <end position="76"/>
    </location>
</feature>
<dbReference type="Gene3D" id="2.60.15.10">
    <property type="entry name" value="F0F1 ATP synthase delta/epsilon subunit, N-terminal"/>
    <property type="match status" value="1"/>
</dbReference>
<organism evidence="9">
    <name type="scientific">uncultured bacterium</name>
    <name type="common">gcode 4</name>
    <dbReference type="NCBI Taxonomy" id="1234023"/>
    <lineage>
        <taxon>Bacteria</taxon>
        <taxon>environmental samples</taxon>
    </lineage>
</organism>
<keyword evidence="4 7" id="KW-0406">Ion transport</keyword>
<dbReference type="AlphaFoldDB" id="K1YHG5"/>
<keyword evidence="7" id="KW-0066">ATP synthesis</keyword>
<keyword evidence="6 7" id="KW-0139">CF(1)</keyword>
<dbReference type="InterPro" id="IPR036771">
    <property type="entry name" value="ATPsynth_dsu/esu_N"/>
</dbReference>
<evidence type="ECO:0000256" key="5">
    <source>
        <dbReference type="ARBA" id="ARBA00023136"/>
    </source>
</evidence>
<dbReference type="CDD" id="cd12152">
    <property type="entry name" value="F1-ATPase_delta"/>
    <property type="match status" value="1"/>
</dbReference>
<sequence>MFLKIISPSSVIYHGEVLKVIIPTAAWEIGILPHHIPLTSIITPWLVKFLPKEKHAEAFVQWATFLFEDDMITISVGKWLLYLDGETVELLINTATTHAVSDKALLEKMKADQEKEIELIKLKGDINEIEKAYLSLQQITADLKLHKMKYKK</sequence>
<evidence type="ECO:0000256" key="7">
    <source>
        <dbReference type="HAMAP-Rule" id="MF_00530"/>
    </source>
</evidence>
<dbReference type="InterPro" id="IPR001469">
    <property type="entry name" value="ATP_synth_F1_dsu/esu"/>
</dbReference>
<keyword evidence="3 7" id="KW-0813">Transport</keyword>
<dbReference type="GO" id="GO:0045259">
    <property type="term" value="C:proton-transporting ATP synthase complex"/>
    <property type="evidence" value="ECO:0007669"/>
    <property type="project" value="UniProtKB-KW"/>
</dbReference>
<evidence type="ECO:0000256" key="3">
    <source>
        <dbReference type="ARBA" id="ARBA00022448"/>
    </source>
</evidence>
<protein>
    <recommendedName>
        <fullName evidence="7">ATP synthase epsilon chain</fullName>
    </recommendedName>
    <alternativeName>
        <fullName evidence="7">ATP synthase F1 sector epsilon subunit</fullName>
    </alternativeName>
    <alternativeName>
        <fullName evidence="7">F-ATPase epsilon subunit</fullName>
    </alternativeName>
</protein>
<reference evidence="9" key="1">
    <citation type="journal article" date="2012" name="Science">
        <title>Fermentation, hydrogen, and sulfur metabolism in multiple uncultivated bacterial phyla.</title>
        <authorList>
            <person name="Wrighton K.C."/>
            <person name="Thomas B.C."/>
            <person name="Sharon I."/>
            <person name="Miller C.S."/>
            <person name="Castelle C.J."/>
            <person name="VerBerkmoes N.C."/>
            <person name="Wilkins M.J."/>
            <person name="Hettich R.L."/>
            <person name="Lipton M.S."/>
            <person name="Williams K.H."/>
            <person name="Long P.E."/>
            <person name="Banfield J.F."/>
        </authorList>
    </citation>
    <scope>NUCLEOTIDE SEQUENCE [LARGE SCALE GENOMIC DNA]</scope>
</reference>
<comment type="caution">
    <text evidence="9">The sequence shown here is derived from an EMBL/GenBank/DDBJ whole genome shotgun (WGS) entry which is preliminary data.</text>
</comment>
<evidence type="ECO:0000256" key="6">
    <source>
        <dbReference type="ARBA" id="ARBA00023196"/>
    </source>
</evidence>
<dbReference type="InterPro" id="IPR020546">
    <property type="entry name" value="ATP_synth_F1_dsu/esu_N"/>
</dbReference>
<keyword evidence="5 7" id="KW-0472">Membrane</keyword>
<dbReference type="SUPFAM" id="SSF51344">
    <property type="entry name" value="Epsilon subunit of F1F0-ATP synthase N-terminal domain"/>
    <property type="match status" value="1"/>
</dbReference>
<evidence type="ECO:0000256" key="2">
    <source>
        <dbReference type="ARBA" id="ARBA00005712"/>
    </source>
</evidence>
<dbReference type="GO" id="GO:0005524">
    <property type="term" value="F:ATP binding"/>
    <property type="evidence" value="ECO:0007669"/>
    <property type="project" value="UniProtKB-UniRule"/>
</dbReference>
<comment type="subcellular location">
    <subcellularLocation>
        <location evidence="7">Cell membrane</location>
        <topology evidence="7">Peripheral membrane protein</topology>
    </subcellularLocation>
    <subcellularLocation>
        <location evidence="1">Endomembrane system</location>
        <topology evidence="1">Peripheral membrane protein</topology>
    </subcellularLocation>
</comment>
<dbReference type="GO" id="GO:0005886">
    <property type="term" value="C:plasma membrane"/>
    <property type="evidence" value="ECO:0007669"/>
    <property type="project" value="UniProtKB-SubCell"/>
</dbReference>
<accession>K1YHG5</accession>
<keyword evidence="7" id="KW-1003">Cell membrane</keyword>
<dbReference type="Pfam" id="PF02823">
    <property type="entry name" value="ATP-synt_DE_N"/>
    <property type="match status" value="1"/>
</dbReference>
<gene>
    <name evidence="7" type="primary">atpC</name>
    <name evidence="9" type="ORF">ACD_80C00149G0005</name>
</gene>
<comment type="function">
    <text evidence="7">Produces ATP from ADP in the presence of a proton gradient across the membrane.</text>
</comment>
<evidence type="ECO:0000256" key="4">
    <source>
        <dbReference type="ARBA" id="ARBA00023065"/>
    </source>
</evidence>
<comment type="similarity">
    <text evidence="2 7">Belongs to the ATPase epsilon chain family.</text>
</comment>
<name>K1YHG5_9BACT</name>
<dbReference type="GO" id="GO:0012505">
    <property type="term" value="C:endomembrane system"/>
    <property type="evidence" value="ECO:0007669"/>
    <property type="project" value="UniProtKB-SubCell"/>
</dbReference>
<evidence type="ECO:0000256" key="1">
    <source>
        <dbReference type="ARBA" id="ARBA00004184"/>
    </source>
</evidence>
<dbReference type="EMBL" id="AMFJ01036156">
    <property type="protein sequence ID" value="EKD24819.1"/>
    <property type="molecule type" value="Genomic_DNA"/>
</dbReference>
<comment type="subunit">
    <text evidence="7">F-type ATPases have 2 components, CF(1) - the catalytic core - and CF(0) - the membrane proton channel. CF(1) has five subunits: alpha(3), beta(3), gamma(1), delta(1), epsilon(1). CF(0) has three main subunits: a, b and c.</text>
</comment>
<evidence type="ECO:0000313" key="9">
    <source>
        <dbReference type="EMBL" id="EKD24819.1"/>
    </source>
</evidence>
<dbReference type="GO" id="GO:0046933">
    <property type="term" value="F:proton-transporting ATP synthase activity, rotational mechanism"/>
    <property type="evidence" value="ECO:0007669"/>
    <property type="project" value="UniProtKB-UniRule"/>
</dbReference>
<evidence type="ECO:0000259" key="8">
    <source>
        <dbReference type="Pfam" id="PF02823"/>
    </source>
</evidence>
<keyword evidence="7" id="KW-0375">Hydrogen ion transport</keyword>
<proteinExistence type="inferred from homology"/>
<dbReference type="HAMAP" id="MF_00530">
    <property type="entry name" value="ATP_synth_epsil_bac"/>
    <property type="match status" value="1"/>
</dbReference>